<gene>
    <name evidence="1" type="ORF">NCTC13032_00149</name>
</gene>
<protein>
    <submittedName>
        <fullName evidence="1">Uncharacterized protein</fullName>
    </submittedName>
</protein>
<evidence type="ECO:0000313" key="1">
    <source>
        <dbReference type="EMBL" id="VTP62068.1"/>
    </source>
</evidence>
<reference evidence="1 2" key="1">
    <citation type="submission" date="2019-05" db="EMBL/GenBank/DDBJ databases">
        <authorList>
            <consortium name="Pathogen Informatics"/>
        </authorList>
    </citation>
    <scope>NUCLEOTIDE SEQUENCE [LARGE SCALE GENOMIC DNA]</scope>
    <source>
        <strain evidence="1 2">NCTC13032</strain>
    </source>
</reference>
<accession>A0A4U9HDV9</accession>
<dbReference type="AlphaFoldDB" id="A0A4U9HDV9"/>
<dbReference type="Proteomes" id="UP000310719">
    <property type="component" value="Chromosome"/>
</dbReference>
<dbReference type="EMBL" id="LR590464">
    <property type="protein sequence ID" value="VTP62068.1"/>
    <property type="molecule type" value="Genomic_DNA"/>
</dbReference>
<organism evidence="1 2">
    <name type="scientific">Leclercia adecarboxylata</name>
    <dbReference type="NCBI Taxonomy" id="83655"/>
    <lineage>
        <taxon>Bacteria</taxon>
        <taxon>Pseudomonadati</taxon>
        <taxon>Pseudomonadota</taxon>
        <taxon>Gammaproteobacteria</taxon>
        <taxon>Enterobacterales</taxon>
        <taxon>Enterobacteriaceae</taxon>
        <taxon>Leclercia</taxon>
    </lineage>
</organism>
<proteinExistence type="predicted"/>
<sequence length="200" mass="22408">MGNERREIQTRLDQGCHLVPGFEHLAAINTFDEQTLEDDFCSSRWTYLTAEYPASRYGHRGSWYRAWCGTLAARRTFPDPTSKPSVMPSSSITSWRFSFDTSTARVTPILRASDRRYSFTSVITTLRAPTCFATAAAMMPIGPAPETSTSSPTRIERQRRVHRVAERVKDGSQIVGDIVRDFEGVKRRESPGIPQSCPGG</sequence>
<name>A0A4U9HDV9_9ENTR</name>
<evidence type="ECO:0000313" key="2">
    <source>
        <dbReference type="Proteomes" id="UP000310719"/>
    </source>
</evidence>